<evidence type="ECO:0000313" key="1">
    <source>
        <dbReference type="EMBL" id="KAF7764833.1"/>
    </source>
</evidence>
<name>A0AAD4AFD5_9GAMM</name>
<proteinExistence type="predicted"/>
<dbReference type="Proteomes" id="UP000016487">
    <property type="component" value="Unassembled WGS sequence"/>
</dbReference>
<gene>
    <name evidence="1" type="ORF">PCIT_b0918</name>
</gene>
<dbReference type="EMBL" id="AHBZ03000027">
    <property type="protein sequence ID" value="KAF7764833.1"/>
    <property type="molecule type" value="Genomic_DNA"/>
</dbReference>
<dbReference type="AlphaFoldDB" id="A0AAD4AFD5"/>
<accession>A0AAD4AFD5</accession>
<protein>
    <submittedName>
        <fullName evidence="1">Uncharacterized protein</fullName>
    </submittedName>
</protein>
<organism evidence="1 2">
    <name type="scientific">Pseudoalteromonas citrea</name>
    <dbReference type="NCBI Taxonomy" id="43655"/>
    <lineage>
        <taxon>Bacteria</taxon>
        <taxon>Pseudomonadati</taxon>
        <taxon>Pseudomonadota</taxon>
        <taxon>Gammaproteobacteria</taxon>
        <taxon>Alteromonadales</taxon>
        <taxon>Pseudoalteromonadaceae</taxon>
        <taxon>Pseudoalteromonas</taxon>
    </lineage>
</organism>
<sequence>MAHRILQKVDINYSADNKNATRLNMSLQPMQIQLQYP</sequence>
<reference evidence="1" key="2">
    <citation type="submission" date="2015-03" db="EMBL/GenBank/DDBJ databases">
        <title>Genome sequence of Pseudoalteromonas citrea.</title>
        <authorList>
            <person name="Xie B.-B."/>
            <person name="Rong J.-C."/>
            <person name="Qin Q.-L."/>
            <person name="Zhang Y.-Z."/>
        </authorList>
    </citation>
    <scope>NUCLEOTIDE SEQUENCE</scope>
    <source>
        <strain evidence="1">DSM 8771</strain>
    </source>
</reference>
<reference evidence="1" key="1">
    <citation type="journal article" date="2012" name="J. Bacteriol.">
        <title>Genome sequences of type strains of seven species of the marine bacterium Pseudoalteromonas.</title>
        <authorList>
            <person name="Xie B.B."/>
            <person name="Shu Y.L."/>
            <person name="Qin Q.L."/>
            <person name="Rong J.C."/>
            <person name="Zhang X.Y."/>
            <person name="Chen X.L."/>
            <person name="Shi M."/>
            <person name="He H.L."/>
            <person name="Zhou B.C."/>
            <person name="Zhang Y.Z."/>
        </authorList>
    </citation>
    <scope>NUCLEOTIDE SEQUENCE</scope>
    <source>
        <strain evidence="1">DSM 8771</strain>
    </source>
</reference>
<comment type="caution">
    <text evidence="1">The sequence shown here is derived from an EMBL/GenBank/DDBJ whole genome shotgun (WGS) entry which is preliminary data.</text>
</comment>
<evidence type="ECO:0000313" key="2">
    <source>
        <dbReference type="Proteomes" id="UP000016487"/>
    </source>
</evidence>